<reference evidence="3" key="1">
    <citation type="journal article" date="2006" name="Nature">
        <title>Deciphering the evolution and metabolism of an anammox bacterium from a community genome.</title>
        <authorList>
            <person name="Strous M."/>
            <person name="Pelletier E."/>
            <person name="Mangenot S."/>
            <person name="Rattei T."/>
            <person name="Lehner A."/>
            <person name="Taylor M.W."/>
            <person name="Horn M."/>
            <person name="Daims H."/>
            <person name="Bartol-Mavel D."/>
            <person name="Wincker P."/>
            <person name="Barbe V."/>
            <person name="Fonknechten N."/>
            <person name="Vallenet D."/>
            <person name="Segurens B."/>
            <person name="Schenowitz-Truong C."/>
            <person name="Medigue C."/>
            <person name="Collingro A."/>
            <person name="Snel B."/>
            <person name="Dutilh B.E."/>
            <person name="OpDenCamp H.J.M."/>
            <person name="vanDerDrift C."/>
            <person name="Cirpus I."/>
            <person name="vanDePas-Schoonen K.T."/>
            <person name="Harhangi H.R."/>
            <person name="vanNiftrik L."/>
            <person name="Schmid M."/>
            <person name="Keltjens J."/>
            <person name="vanDeVossenberg J."/>
            <person name="Kartal B."/>
            <person name="Meier H."/>
            <person name="Frishman D."/>
            <person name="Huynen M.A."/>
            <person name="Mewes H."/>
            <person name="Weissenbach J."/>
            <person name="Jetten M.S.M."/>
            <person name="Wagner M."/>
            <person name="LePaslier D."/>
        </authorList>
    </citation>
    <scope>NUCLEOTIDE SEQUENCE</scope>
</reference>
<dbReference type="InterPro" id="IPR001455">
    <property type="entry name" value="TusA-like"/>
</dbReference>
<name>Q1PY50_KUEST</name>
<dbReference type="PROSITE" id="PS01148">
    <property type="entry name" value="UPF0033"/>
    <property type="match status" value="1"/>
</dbReference>
<evidence type="ECO:0000313" key="3">
    <source>
        <dbReference type="EMBL" id="CAJ72971.1"/>
    </source>
</evidence>
<protein>
    <recommendedName>
        <fullName evidence="2">UPF0033 domain-containing protein</fullName>
    </recommendedName>
</protein>
<gene>
    <name evidence="3" type="ORF">kustd2226</name>
</gene>
<accession>Q1PY50</accession>
<dbReference type="EMBL" id="CT573072">
    <property type="protein sequence ID" value="CAJ72971.1"/>
    <property type="molecule type" value="Genomic_DNA"/>
</dbReference>
<comment type="similarity">
    <text evidence="1">Belongs to the sulfur carrier protein TusA family.</text>
</comment>
<reference evidence="3" key="2">
    <citation type="submission" date="2006-01" db="EMBL/GenBank/DDBJ databases">
        <authorList>
            <person name="Genoscope"/>
        </authorList>
    </citation>
    <scope>NUCLEOTIDE SEQUENCE</scope>
</reference>
<dbReference type="AlphaFoldDB" id="Q1PY50"/>
<dbReference type="PANTHER" id="PTHR33279:SF6">
    <property type="entry name" value="SULFUR CARRIER PROTEIN YEDF-RELATED"/>
    <property type="match status" value="1"/>
</dbReference>
<dbReference type="InterPro" id="IPR036868">
    <property type="entry name" value="TusA-like_sf"/>
</dbReference>
<dbReference type="PANTHER" id="PTHR33279">
    <property type="entry name" value="SULFUR CARRIER PROTEIN YEDF-RELATED"/>
    <property type="match status" value="1"/>
</dbReference>
<evidence type="ECO:0000256" key="1">
    <source>
        <dbReference type="ARBA" id="ARBA00008984"/>
    </source>
</evidence>
<dbReference type="SUPFAM" id="SSF64307">
    <property type="entry name" value="SirA-like"/>
    <property type="match status" value="1"/>
</dbReference>
<feature type="domain" description="UPF0033" evidence="2">
    <location>
        <begin position="19"/>
        <end position="43"/>
    </location>
</feature>
<organism evidence="3">
    <name type="scientific">Kuenenia stuttgartiensis</name>
    <dbReference type="NCBI Taxonomy" id="174633"/>
    <lineage>
        <taxon>Bacteria</taxon>
        <taxon>Pseudomonadati</taxon>
        <taxon>Planctomycetota</taxon>
        <taxon>Candidatus Brocadiia</taxon>
        <taxon>Candidatus Brocadiales</taxon>
        <taxon>Candidatus Brocadiaceae</taxon>
        <taxon>Candidatus Kuenenia</taxon>
    </lineage>
</organism>
<dbReference type="Pfam" id="PF01206">
    <property type="entry name" value="TusA"/>
    <property type="match status" value="1"/>
</dbReference>
<dbReference type="CDD" id="cd00291">
    <property type="entry name" value="SirA_YedF_YeeD"/>
    <property type="match status" value="1"/>
</dbReference>
<sequence>MFYAIIKRGFIAMKADETLDCYGLMCPMPIFKTAGKMNEIAPGKILEIIATDEGIKKDIVSWCNSTGNELLEINEEEGEIHLFVRKSS</sequence>
<proteinExistence type="inferred from homology"/>
<dbReference type="Gene3D" id="3.30.110.40">
    <property type="entry name" value="TusA-like domain"/>
    <property type="match status" value="1"/>
</dbReference>
<evidence type="ECO:0000259" key="2">
    <source>
        <dbReference type="PROSITE" id="PS01148"/>
    </source>
</evidence>